<dbReference type="InterPro" id="IPR008928">
    <property type="entry name" value="6-hairpin_glycosidase_sf"/>
</dbReference>
<dbReference type="PANTHER" id="PTHR34987:SF6">
    <property type="entry name" value="ALPHA-L-RHAMNOSIDASE SIX-HAIRPIN GLYCOSIDASE DOMAIN-CONTAINING PROTEIN"/>
    <property type="match status" value="1"/>
</dbReference>
<evidence type="ECO:0000259" key="2">
    <source>
        <dbReference type="Pfam" id="PF17389"/>
    </source>
</evidence>
<dbReference type="EMBL" id="JACHMJ010000001">
    <property type="protein sequence ID" value="MBB5844554.1"/>
    <property type="molecule type" value="Genomic_DNA"/>
</dbReference>
<feature type="region of interest" description="Disordered" evidence="1">
    <location>
        <begin position="1"/>
        <end position="47"/>
    </location>
</feature>
<evidence type="ECO:0000313" key="3">
    <source>
        <dbReference type="EMBL" id="MBB5844554.1"/>
    </source>
</evidence>
<dbReference type="SUPFAM" id="SSF48208">
    <property type="entry name" value="Six-hairpin glycosidases"/>
    <property type="match status" value="1"/>
</dbReference>
<dbReference type="PANTHER" id="PTHR34987">
    <property type="entry name" value="C, PUTATIVE (AFU_ORTHOLOGUE AFUA_3G02880)-RELATED"/>
    <property type="match status" value="1"/>
</dbReference>
<dbReference type="Gene3D" id="2.60.420.10">
    <property type="entry name" value="Maltose phosphorylase, domain 3"/>
    <property type="match status" value="1"/>
</dbReference>
<name>A0A841AQJ6_9MICO</name>
<dbReference type="Proteomes" id="UP000536685">
    <property type="component" value="Unassembled WGS sequence"/>
</dbReference>
<evidence type="ECO:0000256" key="1">
    <source>
        <dbReference type="SAM" id="MobiDB-lite"/>
    </source>
</evidence>
<dbReference type="InterPro" id="IPR035396">
    <property type="entry name" value="Bac_rhamnosid6H"/>
</dbReference>
<protein>
    <recommendedName>
        <fullName evidence="2">Alpha-L-rhamnosidase six-hairpin glycosidase domain-containing protein</fullName>
    </recommendedName>
</protein>
<feature type="region of interest" description="Disordered" evidence="1">
    <location>
        <begin position="681"/>
        <end position="705"/>
    </location>
</feature>
<keyword evidence="4" id="KW-1185">Reference proteome</keyword>
<proteinExistence type="predicted"/>
<dbReference type="Pfam" id="PF17389">
    <property type="entry name" value="Bac_rhamnosid6H"/>
    <property type="match status" value="1"/>
</dbReference>
<feature type="domain" description="Alpha-L-rhamnosidase six-hairpin glycosidase" evidence="2">
    <location>
        <begin position="289"/>
        <end position="623"/>
    </location>
</feature>
<gene>
    <name evidence="3" type="ORF">HD599_002877</name>
</gene>
<dbReference type="AlphaFoldDB" id="A0A841AQJ6"/>
<comment type="caution">
    <text evidence="3">The sequence shown here is derived from an EMBL/GenBank/DDBJ whole genome shotgun (WGS) entry which is preliminary data.</text>
</comment>
<dbReference type="GO" id="GO:0005975">
    <property type="term" value="P:carbohydrate metabolic process"/>
    <property type="evidence" value="ECO:0007669"/>
    <property type="project" value="InterPro"/>
</dbReference>
<reference evidence="3 4" key="1">
    <citation type="submission" date="2020-08" db="EMBL/GenBank/DDBJ databases">
        <title>Sequencing the genomes of 1000 actinobacteria strains.</title>
        <authorList>
            <person name="Klenk H.-P."/>
        </authorList>
    </citation>
    <scope>NUCLEOTIDE SEQUENCE [LARGE SCALE GENOMIC DNA]</scope>
    <source>
        <strain evidence="3 4">DSM 105784</strain>
    </source>
</reference>
<dbReference type="RefSeq" id="WP_184238805.1">
    <property type="nucleotide sequence ID" value="NZ_JACHMJ010000001.1"/>
</dbReference>
<dbReference type="InterPro" id="IPR012341">
    <property type="entry name" value="6hp_glycosidase-like_sf"/>
</dbReference>
<dbReference type="Gene3D" id="1.50.10.10">
    <property type="match status" value="1"/>
</dbReference>
<accession>A0A841AQJ6</accession>
<sequence length="705" mass="75330">MTSGSPELVDDAPRPVRAESAAEAVSLARHAGPDRLPDRPVTPPADTQWWYPPAEFELALLGRIVRDGFAASDTVHYSDNYGHPAGRADFRREIEPHEHLVVLRSTGTLAAAVDGRPVPLGVLVGDDEFLITVRGGRTLELTVECPPGVPAAVGEPLAHHGADWTCRVAGESAWSPARGRPGTAGAPHLAPEPVVEVPLRDLGGGLWRADAPVLGTPVVGGDIPPRFRAGESRREALADTDTESRAVTVRHRDTGWTTSHPLAIAFLRVDTAAPDAVGVAAHVRPVARRGAFHCSDHRLNRVWSTSAYTLRLCMQGLVVDGIKRDRMPWAGDQALAVLANAYAFADAPIQRDGLVALGRARDGYVNGIADYSLWWVIAQRDYLEHFGDLEHAAREADHLQAFMEDLAEDVGRDGVFRPRQRAGSFVDAGPGSVFIDWGVTLEEGRDPVALQMLWYRALRSAEHVLAAVGHAGATGWARTADTAAATLHDRGWHARDGVWREYLDDDDDGAVGQRGYANLLAVLAGLVPADGARTVAAEIAAGTPGTPFMRSFALLARAELGDADGVVADIADRWGRMLDAGAQTFWEEFDDGDTPLAMYGRPFGKSLCHGWAAGPAALLPRVVLGVRPLSDGWREFGVSPRLGALDWASAVVPVPGGEIFVTADRDRVRVDVPAGHTLVRGDERTTGPATVEFSAPSTAAPRAAG</sequence>
<organism evidence="3 4">
    <name type="scientific">Conyzicola lurida</name>
    <dbReference type="NCBI Taxonomy" id="1172621"/>
    <lineage>
        <taxon>Bacteria</taxon>
        <taxon>Bacillati</taxon>
        <taxon>Actinomycetota</taxon>
        <taxon>Actinomycetes</taxon>
        <taxon>Micrococcales</taxon>
        <taxon>Microbacteriaceae</taxon>
        <taxon>Conyzicola</taxon>
    </lineage>
</organism>
<evidence type="ECO:0000313" key="4">
    <source>
        <dbReference type="Proteomes" id="UP000536685"/>
    </source>
</evidence>